<feature type="transmembrane region" description="Helical" evidence="8">
    <location>
        <begin position="41"/>
        <end position="62"/>
    </location>
</feature>
<evidence type="ECO:0000256" key="5">
    <source>
        <dbReference type="ARBA" id="ARBA00022692"/>
    </source>
</evidence>
<feature type="transmembrane region" description="Helical" evidence="8">
    <location>
        <begin position="122"/>
        <end position="139"/>
    </location>
</feature>
<feature type="transmembrane region" description="Helical" evidence="8">
    <location>
        <begin position="83"/>
        <end position="102"/>
    </location>
</feature>
<dbReference type="Proteomes" id="UP000293568">
    <property type="component" value="Chromosome"/>
</dbReference>
<evidence type="ECO:0000256" key="1">
    <source>
        <dbReference type="ARBA" id="ARBA00004141"/>
    </source>
</evidence>
<reference evidence="9 10" key="1">
    <citation type="submission" date="2019-01" db="EMBL/GenBank/DDBJ databases">
        <title>Genome sequencing of strain FW100M-2.</title>
        <authorList>
            <person name="Heo J."/>
            <person name="Kim S.-J."/>
            <person name="Kim J.-S."/>
            <person name="Hong S.-B."/>
            <person name="Kwon S.-W."/>
        </authorList>
    </citation>
    <scope>NUCLEOTIDE SEQUENCE [LARGE SCALE GENOMIC DNA]</scope>
    <source>
        <strain evidence="9 10">FW100M-2</strain>
    </source>
</reference>
<dbReference type="GO" id="GO:0016020">
    <property type="term" value="C:membrane"/>
    <property type="evidence" value="ECO:0007669"/>
    <property type="project" value="UniProtKB-SubCell"/>
</dbReference>
<organism evidence="9 10">
    <name type="scientific">Paenibacillus protaetiae</name>
    <dbReference type="NCBI Taxonomy" id="2509456"/>
    <lineage>
        <taxon>Bacteria</taxon>
        <taxon>Bacillati</taxon>
        <taxon>Bacillota</taxon>
        <taxon>Bacilli</taxon>
        <taxon>Bacillales</taxon>
        <taxon>Paenibacillaceae</taxon>
        <taxon>Paenibacillus</taxon>
    </lineage>
</organism>
<dbReference type="EMBL" id="CP035492">
    <property type="protein sequence ID" value="QAY65856.1"/>
    <property type="molecule type" value="Genomic_DNA"/>
</dbReference>
<feature type="transmembrane region" description="Helical" evidence="8">
    <location>
        <begin position="146"/>
        <end position="165"/>
    </location>
</feature>
<keyword evidence="10" id="KW-1185">Reference proteome</keyword>
<sequence length="365" mass="40653">MNAKELITSRQASIWFIMYQLGSAFLVLPATLSSYAQQDAWIAILFTLCIQVLIVLLHAGIASQLKGKSVAAHLEQLLGKQGGIWFVGLFATAYPFLIYSIVLRDLADFVANSIIPETPPEAIVALMIIAVNYIVRCGISTGGRAAEVLFSLVLLLFALGFFSLIPTTHLDNIKPVMENGWKPIVHASILTIGFPYAESVIFLFIAHHFKEPDKWKSAVMKASMMSGAMFLFMTFVCIAVLSEGVVENLSYPTYFAVRTISIADFYERFEVVVAVLWYIAIFFRLALLLYVISASYASLFRIKSNKPLLLPISLIGFVVSTIVWPNTAVTVRSLEEWPYYSMFFGLVIPIVLWTIGKMKDRNASS</sequence>
<dbReference type="Pfam" id="PF03845">
    <property type="entry name" value="Spore_permease"/>
    <property type="match status" value="1"/>
</dbReference>
<feature type="transmembrane region" description="Helical" evidence="8">
    <location>
        <begin position="337"/>
        <end position="355"/>
    </location>
</feature>
<feature type="transmembrane region" description="Helical" evidence="8">
    <location>
        <begin position="308"/>
        <end position="325"/>
    </location>
</feature>
<evidence type="ECO:0000313" key="10">
    <source>
        <dbReference type="Proteomes" id="UP000293568"/>
    </source>
</evidence>
<feature type="transmembrane region" description="Helical" evidence="8">
    <location>
        <begin position="275"/>
        <end position="296"/>
    </location>
</feature>
<feature type="transmembrane region" description="Helical" evidence="8">
    <location>
        <begin position="12"/>
        <end position="35"/>
    </location>
</feature>
<keyword evidence="4" id="KW-0309">Germination</keyword>
<comment type="similarity">
    <text evidence="2">Belongs to the amino acid-polyamine-organocation (APC) superfamily. Spore germination protein (SGP) (TC 2.A.3.9) family.</text>
</comment>
<comment type="subcellular location">
    <subcellularLocation>
        <location evidence="1">Membrane</location>
        <topology evidence="1">Multi-pass membrane protein</topology>
    </subcellularLocation>
</comment>
<dbReference type="GO" id="GO:0009847">
    <property type="term" value="P:spore germination"/>
    <property type="evidence" value="ECO:0007669"/>
    <property type="project" value="InterPro"/>
</dbReference>
<accession>A0A4P6ETB1</accession>
<dbReference type="KEGG" id="pprt:ET464_05135"/>
<evidence type="ECO:0000256" key="7">
    <source>
        <dbReference type="ARBA" id="ARBA00023136"/>
    </source>
</evidence>
<name>A0A4P6ETB1_9BACL</name>
<keyword evidence="3" id="KW-0813">Transport</keyword>
<evidence type="ECO:0000256" key="2">
    <source>
        <dbReference type="ARBA" id="ARBA00007998"/>
    </source>
</evidence>
<evidence type="ECO:0000313" key="9">
    <source>
        <dbReference type="EMBL" id="QAY65856.1"/>
    </source>
</evidence>
<evidence type="ECO:0000256" key="4">
    <source>
        <dbReference type="ARBA" id="ARBA00022544"/>
    </source>
</evidence>
<protein>
    <submittedName>
        <fullName evidence="9">Spore gernimation protein</fullName>
    </submittedName>
</protein>
<dbReference type="AlphaFoldDB" id="A0A4P6ETB1"/>
<proteinExistence type="inferred from homology"/>
<evidence type="ECO:0000256" key="6">
    <source>
        <dbReference type="ARBA" id="ARBA00022989"/>
    </source>
</evidence>
<feature type="transmembrane region" description="Helical" evidence="8">
    <location>
        <begin position="218"/>
        <end position="241"/>
    </location>
</feature>
<keyword evidence="6 8" id="KW-1133">Transmembrane helix</keyword>
<dbReference type="NCBIfam" id="TIGR00912">
    <property type="entry name" value="2A0309"/>
    <property type="match status" value="1"/>
</dbReference>
<keyword evidence="5 8" id="KW-0812">Transmembrane</keyword>
<dbReference type="InterPro" id="IPR004761">
    <property type="entry name" value="Spore_GerAB"/>
</dbReference>
<dbReference type="OrthoDB" id="2078716at2"/>
<feature type="transmembrane region" description="Helical" evidence="8">
    <location>
        <begin position="185"/>
        <end position="206"/>
    </location>
</feature>
<keyword evidence="7 8" id="KW-0472">Membrane</keyword>
<dbReference type="PANTHER" id="PTHR34975:SF2">
    <property type="entry name" value="SPORE GERMINATION PROTEIN A2"/>
    <property type="match status" value="1"/>
</dbReference>
<gene>
    <name evidence="9" type="ORF">ET464_05135</name>
</gene>
<evidence type="ECO:0000256" key="8">
    <source>
        <dbReference type="SAM" id="Phobius"/>
    </source>
</evidence>
<evidence type="ECO:0000256" key="3">
    <source>
        <dbReference type="ARBA" id="ARBA00022448"/>
    </source>
</evidence>
<dbReference type="RefSeq" id="WP_129438821.1">
    <property type="nucleotide sequence ID" value="NZ_CP035492.1"/>
</dbReference>
<dbReference type="PANTHER" id="PTHR34975">
    <property type="entry name" value="SPORE GERMINATION PROTEIN A2"/>
    <property type="match status" value="1"/>
</dbReference>